<dbReference type="RefSeq" id="WP_161975665.1">
    <property type="nucleotide sequence ID" value="NZ_BIFR01000002.1"/>
</dbReference>
<dbReference type="CDD" id="cd04301">
    <property type="entry name" value="NAT_SF"/>
    <property type="match status" value="1"/>
</dbReference>
<dbReference type="EMBL" id="BIFR01000002">
    <property type="protein sequence ID" value="GCE14557.1"/>
    <property type="molecule type" value="Genomic_DNA"/>
</dbReference>
<keyword evidence="5" id="KW-1185">Reference proteome</keyword>
<evidence type="ECO:0000259" key="3">
    <source>
        <dbReference type="PROSITE" id="PS51186"/>
    </source>
</evidence>
<reference evidence="5" key="1">
    <citation type="submission" date="2018-12" db="EMBL/GenBank/DDBJ databases">
        <title>Tengunoibacter tsumagoiensis gen. nov., sp. nov., Dictyobacter kobayashii sp. nov., D. alpinus sp. nov., and D. joshuensis sp. nov. and description of Dictyobacteraceae fam. nov. within the order Ktedonobacterales isolated from Tengu-no-mugimeshi.</title>
        <authorList>
            <person name="Wang C.M."/>
            <person name="Zheng Y."/>
            <person name="Sakai Y."/>
            <person name="Toyoda A."/>
            <person name="Minakuchi Y."/>
            <person name="Abe K."/>
            <person name="Yokota A."/>
            <person name="Yabe S."/>
        </authorList>
    </citation>
    <scope>NUCLEOTIDE SEQUENCE [LARGE SCALE GENOMIC DNA]</scope>
    <source>
        <strain evidence="5">Uno3</strain>
    </source>
</reference>
<keyword evidence="2" id="KW-0012">Acyltransferase</keyword>
<dbReference type="Pfam" id="PF00583">
    <property type="entry name" value="Acetyltransf_1"/>
    <property type="match status" value="1"/>
</dbReference>
<name>A0A402A5Y0_9CHLR</name>
<sequence>MYFRKLPHVEGVPFITEQVPHPETAFLLPILSDAEEGEERIRAALLDPTCTAYAFWLDGRLAGAAVVRWEEDASGEIVYIAVAPDLRGRGYGKQIIHVLQEELRRRRGHSLLVGTANAALANIAFYQKCGFRMFEIRRDYFSYIQPPIAENGIVLRDMLVLRYDLE</sequence>
<feature type="domain" description="N-acetyltransferase" evidence="3">
    <location>
        <begin position="14"/>
        <end position="166"/>
    </location>
</feature>
<dbReference type="Proteomes" id="UP000287352">
    <property type="component" value="Unassembled WGS sequence"/>
</dbReference>
<dbReference type="GO" id="GO:0016747">
    <property type="term" value="F:acyltransferase activity, transferring groups other than amino-acyl groups"/>
    <property type="evidence" value="ECO:0007669"/>
    <property type="project" value="InterPro"/>
</dbReference>
<dbReference type="InterPro" id="IPR016181">
    <property type="entry name" value="Acyl_CoA_acyltransferase"/>
</dbReference>
<dbReference type="PANTHER" id="PTHR43877">
    <property type="entry name" value="AMINOALKYLPHOSPHONATE N-ACETYLTRANSFERASE-RELATED-RELATED"/>
    <property type="match status" value="1"/>
</dbReference>
<dbReference type="SUPFAM" id="SSF55729">
    <property type="entry name" value="Acyl-CoA N-acyltransferases (Nat)"/>
    <property type="match status" value="1"/>
</dbReference>
<dbReference type="AlphaFoldDB" id="A0A402A5Y0"/>
<dbReference type="InterPro" id="IPR000182">
    <property type="entry name" value="GNAT_dom"/>
</dbReference>
<keyword evidence="1" id="KW-0808">Transferase</keyword>
<evidence type="ECO:0000313" key="5">
    <source>
        <dbReference type="Proteomes" id="UP000287352"/>
    </source>
</evidence>
<gene>
    <name evidence="4" type="ORF">KTT_44160</name>
</gene>
<proteinExistence type="predicted"/>
<evidence type="ECO:0000256" key="2">
    <source>
        <dbReference type="ARBA" id="ARBA00023315"/>
    </source>
</evidence>
<dbReference type="InterPro" id="IPR050832">
    <property type="entry name" value="Bact_Acetyltransf"/>
</dbReference>
<evidence type="ECO:0000313" key="4">
    <source>
        <dbReference type="EMBL" id="GCE14557.1"/>
    </source>
</evidence>
<organism evidence="4 5">
    <name type="scientific">Tengunoibacter tsumagoiensis</name>
    <dbReference type="NCBI Taxonomy" id="2014871"/>
    <lineage>
        <taxon>Bacteria</taxon>
        <taxon>Bacillati</taxon>
        <taxon>Chloroflexota</taxon>
        <taxon>Ktedonobacteria</taxon>
        <taxon>Ktedonobacterales</taxon>
        <taxon>Dictyobacteraceae</taxon>
        <taxon>Tengunoibacter</taxon>
    </lineage>
</organism>
<protein>
    <recommendedName>
        <fullName evidence="3">N-acetyltransferase domain-containing protein</fullName>
    </recommendedName>
</protein>
<dbReference type="Gene3D" id="3.40.630.30">
    <property type="match status" value="1"/>
</dbReference>
<accession>A0A402A5Y0</accession>
<evidence type="ECO:0000256" key="1">
    <source>
        <dbReference type="ARBA" id="ARBA00022679"/>
    </source>
</evidence>
<comment type="caution">
    <text evidence="4">The sequence shown here is derived from an EMBL/GenBank/DDBJ whole genome shotgun (WGS) entry which is preliminary data.</text>
</comment>
<dbReference type="PROSITE" id="PS51186">
    <property type="entry name" value="GNAT"/>
    <property type="match status" value="1"/>
</dbReference>